<evidence type="ECO:0000313" key="5">
    <source>
        <dbReference type="Proteomes" id="UP000642748"/>
    </source>
</evidence>
<keyword evidence="5" id="KW-1185">Reference proteome</keyword>
<dbReference type="RefSeq" id="WP_203923397.1">
    <property type="nucleotide sequence ID" value="NZ_BONZ01000087.1"/>
</dbReference>
<name>A0A8J3R1M1_9ACTN</name>
<dbReference type="InterPro" id="IPR050832">
    <property type="entry name" value="Bact_Acetyltransf"/>
</dbReference>
<evidence type="ECO:0000259" key="3">
    <source>
        <dbReference type="PROSITE" id="PS51186"/>
    </source>
</evidence>
<evidence type="ECO:0000256" key="2">
    <source>
        <dbReference type="ARBA" id="ARBA00023315"/>
    </source>
</evidence>
<gene>
    <name evidence="4" type="ORF">Raf01_81300</name>
</gene>
<dbReference type="InterPro" id="IPR016181">
    <property type="entry name" value="Acyl_CoA_acyltransferase"/>
</dbReference>
<dbReference type="PROSITE" id="PS51186">
    <property type="entry name" value="GNAT"/>
    <property type="match status" value="1"/>
</dbReference>
<accession>A0A8J3R1M1</accession>
<dbReference type="CDD" id="cd04301">
    <property type="entry name" value="NAT_SF"/>
    <property type="match status" value="1"/>
</dbReference>
<keyword evidence="2" id="KW-0012">Acyltransferase</keyword>
<dbReference type="GO" id="GO:0016747">
    <property type="term" value="F:acyltransferase activity, transferring groups other than amino-acyl groups"/>
    <property type="evidence" value="ECO:0007669"/>
    <property type="project" value="InterPro"/>
</dbReference>
<dbReference type="AlphaFoldDB" id="A0A8J3R1M1"/>
<feature type="domain" description="N-acetyltransferase" evidence="3">
    <location>
        <begin position="1"/>
        <end position="145"/>
    </location>
</feature>
<dbReference type="InterPro" id="IPR000182">
    <property type="entry name" value="GNAT_dom"/>
</dbReference>
<dbReference type="PANTHER" id="PTHR43877">
    <property type="entry name" value="AMINOALKYLPHOSPHONATE N-ACETYLTRANSFERASE-RELATED-RELATED"/>
    <property type="match status" value="1"/>
</dbReference>
<evidence type="ECO:0000313" key="4">
    <source>
        <dbReference type="EMBL" id="GIH19958.1"/>
    </source>
</evidence>
<dbReference type="Proteomes" id="UP000642748">
    <property type="component" value="Unassembled WGS sequence"/>
</dbReference>
<dbReference type="PANTHER" id="PTHR43877:SF2">
    <property type="entry name" value="AMINOALKYLPHOSPHONATE N-ACETYLTRANSFERASE-RELATED"/>
    <property type="match status" value="1"/>
</dbReference>
<dbReference type="Gene3D" id="3.40.630.30">
    <property type="match status" value="1"/>
</dbReference>
<dbReference type="Pfam" id="PF00583">
    <property type="entry name" value="Acetyltransf_1"/>
    <property type="match status" value="1"/>
</dbReference>
<sequence>MLIEPRDSADPLVRRLALEQHAEVAPLKGESHAAYRLRTGIEFMVGFVDVRPVGCGALQRIAPGVGEVRWMYVRPAYRGQGLSKLILAALEERACELGHHSLRLETGRLLTRAISLYRAAGFRAIPAYGEYAGNPESVCFEKPLLPLPA</sequence>
<keyword evidence="1" id="KW-0808">Transferase</keyword>
<organism evidence="4 5">
    <name type="scientific">Rugosimonospora africana</name>
    <dbReference type="NCBI Taxonomy" id="556532"/>
    <lineage>
        <taxon>Bacteria</taxon>
        <taxon>Bacillati</taxon>
        <taxon>Actinomycetota</taxon>
        <taxon>Actinomycetes</taxon>
        <taxon>Micromonosporales</taxon>
        <taxon>Micromonosporaceae</taxon>
        <taxon>Rugosimonospora</taxon>
    </lineage>
</organism>
<comment type="caution">
    <text evidence="4">The sequence shown here is derived from an EMBL/GenBank/DDBJ whole genome shotgun (WGS) entry which is preliminary data.</text>
</comment>
<evidence type="ECO:0000256" key="1">
    <source>
        <dbReference type="ARBA" id="ARBA00022679"/>
    </source>
</evidence>
<dbReference type="EMBL" id="BONZ01000087">
    <property type="protein sequence ID" value="GIH19958.1"/>
    <property type="molecule type" value="Genomic_DNA"/>
</dbReference>
<proteinExistence type="predicted"/>
<reference evidence="4" key="1">
    <citation type="submission" date="2021-01" db="EMBL/GenBank/DDBJ databases">
        <title>Whole genome shotgun sequence of Rugosimonospora africana NBRC 104875.</title>
        <authorList>
            <person name="Komaki H."/>
            <person name="Tamura T."/>
        </authorList>
    </citation>
    <scope>NUCLEOTIDE SEQUENCE</scope>
    <source>
        <strain evidence="4">NBRC 104875</strain>
    </source>
</reference>
<protein>
    <submittedName>
        <fullName evidence="4">N-acetyltransferase</fullName>
    </submittedName>
</protein>
<dbReference type="SUPFAM" id="SSF55729">
    <property type="entry name" value="Acyl-CoA N-acyltransferases (Nat)"/>
    <property type="match status" value="1"/>
</dbReference>